<dbReference type="Proteomes" id="UP000055611">
    <property type="component" value="Chromosome"/>
</dbReference>
<protein>
    <submittedName>
        <fullName evidence="3">Lysophospholipase L1-like esterase</fullName>
    </submittedName>
</protein>
<evidence type="ECO:0000313" key="5">
    <source>
        <dbReference type="Proteomes" id="UP000295506"/>
    </source>
</evidence>
<dbReference type="InterPro" id="IPR013830">
    <property type="entry name" value="SGNH_hydro"/>
</dbReference>
<sequence>MTLFFLGDSLTLGCGDGDGLGWPGRLASAVMASGADLTWYNLGVRANTTAKILARWSEEVERRILPGQEIGLVFSFGVADVANDVEFADSLANAERILTGAAAMGPTLLVGPMPVADQARTERIAALSDGYGPVCTRLGVPYVPVIGALRDSRAYADALAENDTVHPSAKGYATLAELLLKTNAVRDFLGLEP</sequence>
<dbReference type="Pfam" id="PF13472">
    <property type="entry name" value="Lipase_GDSL_2"/>
    <property type="match status" value="1"/>
</dbReference>
<dbReference type="Gene3D" id="3.40.50.1110">
    <property type="entry name" value="SGNH hydrolase"/>
    <property type="match status" value="1"/>
</dbReference>
<evidence type="ECO:0000313" key="4">
    <source>
        <dbReference type="Proteomes" id="UP000055611"/>
    </source>
</evidence>
<reference evidence="3 5" key="2">
    <citation type="submission" date="2019-03" db="EMBL/GenBank/DDBJ databases">
        <title>Genomic Encyclopedia of Type Strains, Phase IV (KMG-IV): sequencing the most valuable type-strain genomes for metagenomic binning, comparative biology and taxonomic classification.</title>
        <authorList>
            <person name="Goeker M."/>
        </authorList>
    </citation>
    <scope>NUCLEOTIDE SEQUENCE [LARGE SCALE GENOMIC DNA]</scope>
    <source>
        <strain evidence="3 5">DSM 101483</strain>
    </source>
</reference>
<reference evidence="2 4" key="1">
    <citation type="journal article" date="2016" name="Front. Microbiol.">
        <title>Genome Sequence of the Piezophilic, Mesophilic Sulfate-Reducing Bacterium Desulfovibrio indicus J2T.</title>
        <authorList>
            <person name="Cao J."/>
            <person name="Maignien L."/>
            <person name="Shao Z."/>
            <person name="Alain K."/>
            <person name="Jebbar M."/>
        </authorList>
    </citation>
    <scope>NUCLEOTIDE SEQUENCE [LARGE SCALE GENOMIC DNA]</scope>
    <source>
        <strain evidence="2 4">J2</strain>
    </source>
</reference>
<dbReference type="GO" id="GO:0016788">
    <property type="term" value="F:hydrolase activity, acting on ester bonds"/>
    <property type="evidence" value="ECO:0007669"/>
    <property type="project" value="UniProtKB-ARBA"/>
</dbReference>
<proteinExistence type="predicted"/>
<accession>A0A126QSK8</accession>
<dbReference type="RefSeq" id="WP_066805960.1">
    <property type="nucleotide sequence ID" value="NZ_CP014206.1"/>
</dbReference>
<name>A0A126QSK8_9BACT</name>
<dbReference type="SUPFAM" id="SSF52266">
    <property type="entry name" value="SGNH hydrolase"/>
    <property type="match status" value="1"/>
</dbReference>
<evidence type="ECO:0000259" key="1">
    <source>
        <dbReference type="Pfam" id="PF13472"/>
    </source>
</evidence>
<evidence type="ECO:0000313" key="2">
    <source>
        <dbReference type="EMBL" id="AMK12415.1"/>
    </source>
</evidence>
<dbReference type="Proteomes" id="UP000295506">
    <property type="component" value="Unassembled WGS sequence"/>
</dbReference>
<evidence type="ECO:0000313" key="3">
    <source>
        <dbReference type="EMBL" id="TDT90714.1"/>
    </source>
</evidence>
<dbReference type="EMBL" id="SOBK01000002">
    <property type="protein sequence ID" value="TDT90714.1"/>
    <property type="molecule type" value="Genomic_DNA"/>
</dbReference>
<dbReference type="PANTHER" id="PTHR30383">
    <property type="entry name" value="THIOESTERASE 1/PROTEASE 1/LYSOPHOSPHOLIPASE L1"/>
    <property type="match status" value="1"/>
</dbReference>
<organism evidence="3 5">
    <name type="scientific">Pseudodesulfovibrio indicus</name>
    <dbReference type="NCBI Taxonomy" id="1716143"/>
    <lineage>
        <taxon>Bacteria</taxon>
        <taxon>Pseudomonadati</taxon>
        <taxon>Thermodesulfobacteriota</taxon>
        <taxon>Desulfovibrionia</taxon>
        <taxon>Desulfovibrionales</taxon>
        <taxon>Desulfovibrionaceae</taxon>
    </lineage>
</organism>
<feature type="domain" description="SGNH hydrolase-type esterase" evidence="1">
    <location>
        <begin position="5"/>
        <end position="173"/>
    </location>
</feature>
<dbReference type="InterPro" id="IPR036514">
    <property type="entry name" value="SGNH_hydro_sf"/>
</dbReference>
<keyword evidence="4" id="KW-1185">Reference proteome</keyword>
<gene>
    <name evidence="2" type="ORF">AWY79_15555</name>
    <name evidence="3" type="ORF">EDC59_102144</name>
</gene>
<dbReference type="OrthoDB" id="5196031at2"/>
<dbReference type="EMBL" id="CP014206">
    <property type="protein sequence ID" value="AMK12415.1"/>
    <property type="molecule type" value="Genomic_DNA"/>
</dbReference>
<dbReference type="InterPro" id="IPR051532">
    <property type="entry name" value="Ester_Hydrolysis_Enzymes"/>
</dbReference>
<dbReference type="KEGG" id="dej:AWY79_15555"/>
<dbReference type="AlphaFoldDB" id="A0A126QSK8"/>